<reference evidence="7" key="1">
    <citation type="journal article" date="2019" name="Int. J. Syst. Evol. Microbiol.">
        <title>The Global Catalogue of Microorganisms (GCM) 10K type strain sequencing project: providing services to taxonomists for standard genome sequencing and annotation.</title>
        <authorList>
            <consortium name="The Broad Institute Genomics Platform"/>
            <consortium name="The Broad Institute Genome Sequencing Center for Infectious Disease"/>
            <person name="Wu L."/>
            <person name="Ma J."/>
        </authorList>
    </citation>
    <scope>NUCLEOTIDE SEQUENCE [LARGE SCALE GENOMIC DNA]</scope>
    <source>
        <strain evidence="7">JCM 10977</strain>
    </source>
</reference>
<protein>
    <submittedName>
        <fullName evidence="6">MBL fold metallo-hydrolase</fullName>
    </submittedName>
</protein>
<evidence type="ECO:0000313" key="6">
    <source>
        <dbReference type="EMBL" id="GAA0950274.1"/>
    </source>
</evidence>
<feature type="domain" description="Metallo-beta-lactamase" evidence="5">
    <location>
        <begin position="61"/>
        <end position="235"/>
    </location>
</feature>
<accession>A0ABP4BK29</accession>
<dbReference type="InterPro" id="IPR036866">
    <property type="entry name" value="RibonucZ/Hydroxyglut_hydro"/>
</dbReference>
<dbReference type="Proteomes" id="UP001500542">
    <property type="component" value="Unassembled WGS sequence"/>
</dbReference>
<comment type="caution">
    <text evidence="6">The sequence shown here is derived from an EMBL/GenBank/DDBJ whole genome shotgun (WGS) entry which is preliminary data.</text>
</comment>
<dbReference type="SUPFAM" id="SSF56281">
    <property type="entry name" value="Metallo-hydrolase/oxidoreductase"/>
    <property type="match status" value="1"/>
</dbReference>
<keyword evidence="4" id="KW-0862">Zinc</keyword>
<keyword evidence="7" id="KW-1185">Reference proteome</keyword>
<evidence type="ECO:0000256" key="1">
    <source>
        <dbReference type="ARBA" id="ARBA00007749"/>
    </source>
</evidence>
<proteinExistence type="inferred from homology"/>
<gene>
    <name evidence="6" type="ORF">GCM10009554_49950</name>
</gene>
<dbReference type="SMART" id="SM00849">
    <property type="entry name" value="Lactamase_B"/>
    <property type="match status" value="1"/>
</dbReference>
<evidence type="ECO:0000256" key="2">
    <source>
        <dbReference type="ARBA" id="ARBA00022723"/>
    </source>
</evidence>
<keyword evidence="3" id="KW-0378">Hydrolase</keyword>
<evidence type="ECO:0000259" key="5">
    <source>
        <dbReference type="SMART" id="SM00849"/>
    </source>
</evidence>
<dbReference type="InterPro" id="IPR001279">
    <property type="entry name" value="Metallo-B-lactamas"/>
</dbReference>
<keyword evidence="2" id="KW-0479">Metal-binding</keyword>
<name>A0ABP4BK29_9ACTN</name>
<evidence type="ECO:0000256" key="4">
    <source>
        <dbReference type="ARBA" id="ARBA00022833"/>
    </source>
</evidence>
<dbReference type="InterPro" id="IPR051013">
    <property type="entry name" value="MBL_superfamily_lactonases"/>
</dbReference>
<evidence type="ECO:0000256" key="3">
    <source>
        <dbReference type="ARBA" id="ARBA00022801"/>
    </source>
</evidence>
<dbReference type="Pfam" id="PF00753">
    <property type="entry name" value="Lactamase_B"/>
    <property type="match status" value="1"/>
</dbReference>
<comment type="similarity">
    <text evidence="1">Belongs to the metallo-beta-lactamase superfamily.</text>
</comment>
<dbReference type="EMBL" id="BAAAHK010000013">
    <property type="protein sequence ID" value="GAA0950274.1"/>
    <property type="molecule type" value="Genomic_DNA"/>
</dbReference>
<dbReference type="RefSeq" id="WP_343974751.1">
    <property type="nucleotide sequence ID" value="NZ_BAAAHK010000013.1"/>
</dbReference>
<dbReference type="PANTHER" id="PTHR42978:SF6">
    <property type="entry name" value="QUORUM-QUENCHING LACTONASE YTNP-RELATED"/>
    <property type="match status" value="1"/>
</dbReference>
<dbReference type="PANTHER" id="PTHR42978">
    <property type="entry name" value="QUORUM-QUENCHING LACTONASE YTNP-RELATED-RELATED"/>
    <property type="match status" value="1"/>
</dbReference>
<evidence type="ECO:0000313" key="7">
    <source>
        <dbReference type="Proteomes" id="UP001500542"/>
    </source>
</evidence>
<sequence length="259" mass="27653">MTAAERWAAAAVHRTIMLGDAEISYLPDGRVELEPHGWFSVPDLDGISPELLTPTGYLTGSIGSLLIRTPDWVVLIDAGYGPRQLAREQSHPSLGELTGGGLASYTEEYADVDAVLFTHLHDDHTGWAMAGWPGTSLTERPHCAGAAEAPSSFHGLADGEQLFPGLTALASPGHTRGHTSYLIEREGQQLLVFGDVMHSPVQVARPELNSCFEADPASSLKSRAMTLEYLQQPGVIGAGMHFADVVFGAVADGAWQLAR</sequence>
<organism evidence="6 7">
    <name type="scientific">Kribbella koreensis</name>
    <dbReference type="NCBI Taxonomy" id="57909"/>
    <lineage>
        <taxon>Bacteria</taxon>
        <taxon>Bacillati</taxon>
        <taxon>Actinomycetota</taxon>
        <taxon>Actinomycetes</taxon>
        <taxon>Propionibacteriales</taxon>
        <taxon>Kribbellaceae</taxon>
        <taxon>Kribbella</taxon>
    </lineage>
</organism>
<dbReference type="Gene3D" id="3.60.15.10">
    <property type="entry name" value="Ribonuclease Z/Hydroxyacylglutathione hydrolase-like"/>
    <property type="match status" value="1"/>
</dbReference>